<dbReference type="Pfam" id="PF02311">
    <property type="entry name" value="AraC_binding"/>
    <property type="match status" value="1"/>
</dbReference>
<evidence type="ECO:0000256" key="2">
    <source>
        <dbReference type="ARBA" id="ARBA00023125"/>
    </source>
</evidence>
<protein>
    <recommendedName>
        <fullName evidence="4">HTH araC/xylS-type domain-containing protein</fullName>
    </recommendedName>
</protein>
<sequence length="294" mass="35202">MEDVRIDDRKKRGYLNEDFLFFKLKDQKKNEFEFHYHDFNKIIIFLSGDVTYIIEGKSYILKPWDILLVGKNDIHQPIISPNKPYERIILWLNPRFLDAHKKNNCDLQNCFILARERKMNMIRLNKTDIPSLKQTLDDLEETSEDNSFGNEILKNSLFIQLMVKINRLFLGMDIKKKLEDVKYDPRIENILSFINDKLDQELSIDMISNKFYLNKYYLMHLFKRETGYTLYNYIQKKRIIKASEYIRKGMQAGDVCSLCGFGDYSTFVRSFKKEFNLSPKQYYKAYQNSSIIEQ</sequence>
<dbReference type="RefSeq" id="WP_058258060.1">
    <property type="nucleotide sequence ID" value="NZ_DUPS01000007.1"/>
</dbReference>
<dbReference type="PANTHER" id="PTHR43280">
    <property type="entry name" value="ARAC-FAMILY TRANSCRIPTIONAL REGULATOR"/>
    <property type="match status" value="1"/>
</dbReference>
<dbReference type="GO" id="GO:0003700">
    <property type="term" value="F:DNA-binding transcription factor activity"/>
    <property type="evidence" value="ECO:0007669"/>
    <property type="project" value="InterPro"/>
</dbReference>
<accession>A0A0K8J4Y5</accession>
<dbReference type="Gene3D" id="2.60.120.10">
    <property type="entry name" value="Jelly Rolls"/>
    <property type="match status" value="1"/>
</dbReference>
<name>A0A0K8J4Y5_9FIRM</name>
<evidence type="ECO:0000256" key="1">
    <source>
        <dbReference type="ARBA" id="ARBA00023015"/>
    </source>
</evidence>
<evidence type="ECO:0000313" key="6">
    <source>
        <dbReference type="Proteomes" id="UP000196053"/>
    </source>
</evidence>
<dbReference type="InterPro" id="IPR014710">
    <property type="entry name" value="RmlC-like_jellyroll"/>
</dbReference>
<keyword evidence="2" id="KW-0238">DNA-binding</keyword>
<keyword evidence="3" id="KW-0804">Transcription</keyword>
<dbReference type="InterPro" id="IPR009057">
    <property type="entry name" value="Homeodomain-like_sf"/>
</dbReference>
<evidence type="ECO:0000313" key="5">
    <source>
        <dbReference type="EMBL" id="CUH92716.1"/>
    </source>
</evidence>
<dbReference type="Pfam" id="PF12833">
    <property type="entry name" value="HTH_18"/>
    <property type="match status" value="1"/>
</dbReference>
<dbReference type="SUPFAM" id="SSF46689">
    <property type="entry name" value="Homeodomain-like"/>
    <property type="match status" value="2"/>
</dbReference>
<dbReference type="InterPro" id="IPR037923">
    <property type="entry name" value="HTH-like"/>
</dbReference>
<reference evidence="6" key="1">
    <citation type="submission" date="2015-09" db="EMBL/GenBank/DDBJ databases">
        <authorList>
            <person name="Wibberg D."/>
        </authorList>
    </citation>
    <scope>NUCLEOTIDE SEQUENCE [LARGE SCALE GENOMIC DNA]</scope>
    <source>
        <strain evidence="6">SD1D</strain>
    </source>
</reference>
<dbReference type="KEGG" id="hsd:SD1D_1170"/>
<dbReference type="SUPFAM" id="SSF51215">
    <property type="entry name" value="Regulatory protein AraC"/>
    <property type="match status" value="1"/>
</dbReference>
<keyword evidence="6" id="KW-1185">Reference proteome</keyword>
<proteinExistence type="predicted"/>
<dbReference type="Proteomes" id="UP000196053">
    <property type="component" value="Chromosome I"/>
</dbReference>
<evidence type="ECO:0000259" key="4">
    <source>
        <dbReference type="PROSITE" id="PS01124"/>
    </source>
</evidence>
<dbReference type="InterPro" id="IPR018060">
    <property type="entry name" value="HTH_AraC"/>
</dbReference>
<dbReference type="PROSITE" id="PS01124">
    <property type="entry name" value="HTH_ARAC_FAMILY_2"/>
    <property type="match status" value="1"/>
</dbReference>
<dbReference type="OrthoDB" id="9774814at2"/>
<feature type="domain" description="HTH araC/xylS-type" evidence="4">
    <location>
        <begin position="188"/>
        <end position="285"/>
    </location>
</feature>
<dbReference type="AlphaFoldDB" id="A0A0K8J4Y5"/>
<keyword evidence="1" id="KW-0805">Transcription regulation</keyword>
<dbReference type="GO" id="GO:0043565">
    <property type="term" value="F:sequence-specific DNA binding"/>
    <property type="evidence" value="ECO:0007669"/>
    <property type="project" value="InterPro"/>
</dbReference>
<dbReference type="EMBL" id="LN879430">
    <property type="protein sequence ID" value="CUH92716.1"/>
    <property type="molecule type" value="Genomic_DNA"/>
</dbReference>
<dbReference type="Gene3D" id="1.10.10.60">
    <property type="entry name" value="Homeodomain-like"/>
    <property type="match status" value="2"/>
</dbReference>
<dbReference type="SMART" id="SM00342">
    <property type="entry name" value="HTH_ARAC"/>
    <property type="match status" value="1"/>
</dbReference>
<evidence type="ECO:0000256" key="3">
    <source>
        <dbReference type="ARBA" id="ARBA00023163"/>
    </source>
</evidence>
<gene>
    <name evidence="5" type="ORF">SD1D_1170</name>
</gene>
<dbReference type="InterPro" id="IPR003313">
    <property type="entry name" value="AraC-bd"/>
</dbReference>
<organism evidence="5 6">
    <name type="scientific">Herbinix luporum</name>
    <dbReference type="NCBI Taxonomy" id="1679721"/>
    <lineage>
        <taxon>Bacteria</taxon>
        <taxon>Bacillati</taxon>
        <taxon>Bacillota</taxon>
        <taxon>Clostridia</taxon>
        <taxon>Lachnospirales</taxon>
        <taxon>Lachnospiraceae</taxon>
        <taxon>Herbinix</taxon>
    </lineage>
</organism>
<dbReference type="PANTHER" id="PTHR43280:SF34">
    <property type="entry name" value="ARAC-FAMILY TRANSCRIPTIONAL REGULATOR"/>
    <property type="match status" value="1"/>
</dbReference>